<gene>
    <name evidence="1" type="ORF">FOXG_18668</name>
</gene>
<proteinExistence type="predicted"/>
<name>A0A0J9UMU6_FUSO4</name>
<organism evidence="1 2">
    <name type="scientific">Fusarium oxysporum f. sp. lycopersici (strain 4287 / CBS 123668 / FGSC 9935 / NRRL 34936)</name>
    <name type="common">Fusarium vascular wilt of tomato</name>
    <dbReference type="NCBI Taxonomy" id="426428"/>
    <lineage>
        <taxon>Eukaryota</taxon>
        <taxon>Fungi</taxon>
        <taxon>Dikarya</taxon>
        <taxon>Ascomycota</taxon>
        <taxon>Pezizomycotina</taxon>
        <taxon>Sordariomycetes</taxon>
        <taxon>Hypocreomycetidae</taxon>
        <taxon>Hypocreales</taxon>
        <taxon>Nectriaceae</taxon>
        <taxon>Fusarium</taxon>
        <taxon>Fusarium oxysporum species complex</taxon>
    </lineage>
</organism>
<dbReference type="EMBL" id="DS231699">
    <property type="protein sequence ID" value="KNB00208.1"/>
    <property type="molecule type" value="Genomic_DNA"/>
</dbReference>
<protein>
    <submittedName>
        <fullName evidence="1">Uncharacterized protein</fullName>
    </submittedName>
</protein>
<dbReference type="KEGG" id="fox:FOXG_18668"/>
<sequence length="111" mass="12881">MTNIVDGSKFAWFRSSRKRKVYILVRYGTSRIQGLFAQSLVSFTRHDMKFKPAQHPKLAAQRQSDRQVSRHLCLILRHRRIIAYSRPRIGNASRMRLLAANAVSAKQIVMN</sequence>
<evidence type="ECO:0000313" key="2">
    <source>
        <dbReference type="Proteomes" id="UP000009097"/>
    </source>
</evidence>
<dbReference type="Proteomes" id="UP000009097">
    <property type="component" value="Unassembled WGS sequence"/>
</dbReference>
<dbReference type="VEuPathDB" id="FungiDB:FOXG_18668"/>
<dbReference type="AlphaFoldDB" id="A0A0J9UMU6"/>
<dbReference type="GeneID" id="28959374"/>
<evidence type="ECO:0000313" key="1">
    <source>
        <dbReference type="EMBL" id="KNB00208.1"/>
    </source>
</evidence>
<accession>A0A0J9UMU6</accession>
<dbReference type="RefSeq" id="XP_018238253.1">
    <property type="nucleotide sequence ID" value="XM_018398805.1"/>
</dbReference>
<reference evidence="1" key="1">
    <citation type="submission" date="2007-04" db="EMBL/GenBank/DDBJ databases">
        <authorList>
            <consortium name="The Broad Institute Genome Sequencing Platform"/>
            <person name="Birren B."/>
            <person name="Lander E."/>
            <person name="Galagan J."/>
            <person name="Nusbaum C."/>
            <person name="Devon K."/>
            <person name="Ma L.-J."/>
            <person name="Jaffe D."/>
            <person name="Butler J."/>
            <person name="Alvarez P."/>
            <person name="Gnerre S."/>
            <person name="Grabherr M."/>
            <person name="Kleber M."/>
            <person name="Mauceli E."/>
            <person name="Brockman W."/>
            <person name="MacCallum I.A."/>
            <person name="Young S."/>
            <person name="LaButti K."/>
            <person name="DeCaprio D."/>
            <person name="Crawford M."/>
            <person name="Koehrsen M."/>
            <person name="Engels R."/>
            <person name="Montgomery P."/>
            <person name="Pearson M."/>
            <person name="Howarth C."/>
            <person name="Larson L."/>
            <person name="White J."/>
            <person name="O'Leary S."/>
            <person name="Kodira C."/>
            <person name="Zeng Q."/>
            <person name="Yandava C."/>
            <person name="Alvarado L."/>
            <person name="Kistler C."/>
            <person name="Shim W.-B."/>
            <person name="Kang S."/>
            <person name="Woloshuk C."/>
        </authorList>
    </citation>
    <scope>NUCLEOTIDE SEQUENCE</scope>
    <source>
        <strain evidence="1">4287</strain>
    </source>
</reference>
<reference evidence="1" key="2">
    <citation type="journal article" date="2010" name="Nature">
        <title>Comparative genomics reveals mobile pathogenicity chromosomes in Fusarium.</title>
        <authorList>
            <person name="Ma L.J."/>
            <person name="van der Does H.C."/>
            <person name="Borkovich K.A."/>
            <person name="Coleman J.J."/>
            <person name="Daboussi M.J."/>
            <person name="Di Pietro A."/>
            <person name="Dufresne M."/>
            <person name="Freitag M."/>
            <person name="Grabherr M."/>
            <person name="Henrissat B."/>
            <person name="Houterman P.M."/>
            <person name="Kang S."/>
            <person name="Shim W.B."/>
            <person name="Woloshuk C."/>
            <person name="Xie X."/>
            <person name="Xu J.R."/>
            <person name="Antoniw J."/>
            <person name="Baker S.E."/>
            <person name="Bluhm B.H."/>
            <person name="Breakspear A."/>
            <person name="Brown D.W."/>
            <person name="Butchko R.A."/>
            <person name="Chapman S."/>
            <person name="Coulson R."/>
            <person name="Coutinho P.M."/>
            <person name="Danchin E.G."/>
            <person name="Diener A."/>
            <person name="Gale L.R."/>
            <person name="Gardiner D.M."/>
            <person name="Goff S."/>
            <person name="Hammond-Kosack K.E."/>
            <person name="Hilburn K."/>
            <person name="Hua-Van A."/>
            <person name="Jonkers W."/>
            <person name="Kazan K."/>
            <person name="Kodira C.D."/>
            <person name="Koehrsen M."/>
            <person name="Kumar L."/>
            <person name="Lee Y.H."/>
            <person name="Li L."/>
            <person name="Manners J.M."/>
            <person name="Miranda-Saavedra D."/>
            <person name="Mukherjee M."/>
            <person name="Park G."/>
            <person name="Park J."/>
            <person name="Park S.Y."/>
            <person name="Proctor R.H."/>
            <person name="Regev A."/>
            <person name="Ruiz-Roldan M.C."/>
            <person name="Sain D."/>
            <person name="Sakthikumar S."/>
            <person name="Sykes S."/>
            <person name="Schwartz D.C."/>
            <person name="Turgeon B.G."/>
            <person name="Wapinski I."/>
            <person name="Yoder O."/>
            <person name="Young S."/>
            <person name="Zeng Q."/>
            <person name="Zhou S."/>
            <person name="Galagan J."/>
            <person name="Cuomo C.A."/>
            <person name="Kistler H.C."/>
            <person name="Rep M."/>
        </authorList>
    </citation>
    <scope>NUCLEOTIDE SEQUENCE [LARGE SCALE GENOMIC DNA]</scope>
    <source>
        <strain evidence="1">4287</strain>
    </source>
</reference>